<dbReference type="InterPro" id="IPR027417">
    <property type="entry name" value="P-loop_NTPase"/>
</dbReference>
<feature type="compositionally biased region" description="Low complexity" evidence="5">
    <location>
        <begin position="248"/>
        <end position="263"/>
    </location>
</feature>
<evidence type="ECO:0000256" key="4">
    <source>
        <dbReference type="ARBA" id="ARBA00038388"/>
    </source>
</evidence>
<dbReference type="Gene3D" id="3.40.50.300">
    <property type="entry name" value="P-loop containing nucleotide triphosphate hydrolases"/>
    <property type="match status" value="1"/>
</dbReference>
<feature type="domain" description="ABC transporter" evidence="6">
    <location>
        <begin position="2"/>
        <end position="245"/>
    </location>
</feature>
<keyword evidence="3 7" id="KW-0067">ATP-binding</keyword>
<dbReference type="PANTHER" id="PTHR24220">
    <property type="entry name" value="IMPORT ATP-BINDING PROTEIN"/>
    <property type="match status" value="1"/>
</dbReference>
<evidence type="ECO:0000256" key="1">
    <source>
        <dbReference type="ARBA" id="ARBA00022448"/>
    </source>
</evidence>
<dbReference type="OrthoDB" id="9809450at2"/>
<organism evidence="7 8">
    <name type="scientific">Plesiocystis pacifica SIR-1</name>
    <dbReference type="NCBI Taxonomy" id="391625"/>
    <lineage>
        <taxon>Bacteria</taxon>
        <taxon>Pseudomonadati</taxon>
        <taxon>Myxococcota</taxon>
        <taxon>Polyangia</taxon>
        <taxon>Nannocystales</taxon>
        <taxon>Nannocystaceae</taxon>
        <taxon>Plesiocystis</taxon>
    </lineage>
</organism>
<comment type="caution">
    <text evidence="7">The sequence shown here is derived from an EMBL/GenBank/DDBJ whole genome shotgun (WGS) entry which is preliminary data.</text>
</comment>
<evidence type="ECO:0000256" key="5">
    <source>
        <dbReference type="SAM" id="MobiDB-lite"/>
    </source>
</evidence>
<evidence type="ECO:0000259" key="6">
    <source>
        <dbReference type="PROSITE" id="PS50893"/>
    </source>
</evidence>
<dbReference type="CDD" id="cd03255">
    <property type="entry name" value="ABC_MJ0796_LolCDE_FtsE"/>
    <property type="match status" value="1"/>
</dbReference>
<evidence type="ECO:0000256" key="2">
    <source>
        <dbReference type="ARBA" id="ARBA00022741"/>
    </source>
</evidence>
<name>A6G533_9BACT</name>
<dbReference type="GO" id="GO:0022857">
    <property type="term" value="F:transmembrane transporter activity"/>
    <property type="evidence" value="ECO:0007669"/>
    <property type="project" value="UniProtKB-ARBA"/>
</dbReference>
<dbReference type="AlphaFoldDB" id="A6G533"/>
<proteinExistence type="inferred from homology"/>
<dbReference type="PANTHER" id="PTHR24220:SF659">
    <property type="entry name" value="TRANSPORTER, PUTATIVE-RELATED"/>
    <property type="match status" value="1"/>
</dbReference>
<dbReference type="RefSeq" id="WP_006971832.1">
    <property type="nucleotide sequence ID" value="NZ_ABCS01000024.1"/>
</dbReference>
<reference evidence="7 8" key="1">
    <citation type="submission" date="2007-06" db="EMBL/GenBank/DDBJ databases">
        <authorList>
            <person name="Shimkets L."/>
            <person name="Ferriera S."/>
            <person name="Johnson J."/>
            <person name="Kravitz S."/>
            <person name="Beeson K."/>
            <person name="Sutton G."/>
            <person name="Rogers Y.-H."/>
            <person name="Friedman R."/>
            <person name="Frazier M."/>
            <person name="Venter J.C."/>
        </authorList>
    </citation>
    <scope>NUCLEOTIDE SEQUENCE [LARGE SCALE GENOMIC DNA]</scope>
    <source>
        <strain evidence="7 8">SIR-1</strain>
    </source>
</reference>
<dbReference type="GO" id="GO:0016887">
    <property type="term" value="F:ATP hydrolysis activity"/>
    <property type="evidence" value="ECO:0007669"/>
    <property type="project" value="InterPro"/>
</dbReference>
<dbReference type="InterPro" id="IPR003593">
    <property type="entry name" value="AAA+_ATPase"/>
</dbReference>
<dbReference type="InterPro" id="IPR003439">
    <property type="entry name" value="ABC_transporter-like_ATP-bd"/>
</dbReference>
<dbReference type="PROSITE" id="PS00211">
    <property type="entry name" value="ABC_TRANSPORTER_1"/>
    <property type="match status" value="1"/>
</dbReference>
<dbReference type="GO" id="GO:0005886">
    <property type="term" value="C:plasma membrane"/>
    <property type="evidence" value="ECO:0007669"/>
    <property type="project" value="TreeGrafter"/>
</dbReference>
<dbReference type="EMBL" id="ABCS01000024">
    <property type="protein sequence ID" value="EDM78945.1"/>
    <property type="molecule type" value="Genomic_DNA"/>
</dbReference>
<keyword evidence="1" id="KW-0813">Transport</keyword>
<dbReference type="eggNOG" id="COG1136">
    <property type="taxonomic scope" value="Bacteria"/>
</dbReference>
<protein>
    <submittedName>
        <fullName evidence="7">ABC transporter, ATP-binding protein</fullName>
    </submittedName>
</protein>
<dbReference type="SUPFAM" id="SSF52540">
    <property type="entry name" value="P-loop containing nucleoside triphosphate hydrolases"/>
    <property type="match status" value="1"/>
</dbReference>
<dbReference type="Pfam" id="PF00005">
    <property type="entry name" value="ABC_tran"/>
    <property type="match status" value="1"/>
</dbReference>
<evidence type="ECO:0000313" key="8">
    <source>
        <dbReference type="Proteomes" id="UP000005801"/>
    </source>
</evidence>
<dbReference type="InterPro" id="IPR017911">
    <property type="entry name" value="MacB-like_ATP-bd"/>
</dbReference>
<dbReference type="GO" id="GO:0098796">
    <property type="term" value="C:membrane protein complex"/>
    <property type="evidence" value="ECO:0007669"/>
    <property type="project" value="UniProtKB-ARBA"/>
</dbReference>
<evidence type="ECO:0000256" key="3">
    <source>
        <dbReference type="ARBA" id="ARBA00022840"/>
    </source>
</evidence>
<dbReference type="PROSITE" id="PS50893">
    <property type="entry name" value="ABC_TRANSPORTER_2"/>
    <property type="match status" value="1"/>
</dbReference>
<dbReference type="InterPro" id="IPR015854">
    <property type="entry name" value="ABC_transpr_LolD-like"/>
</dbReference>
<keyword evidence="2" id="KW-0547">Nucleotide-binding</keyword>
<dbReference type="Proteomes" id="UP000005801">
    <property type="component" value="Unassembled WGS sequence"/>
</dbReference>
<dbReference type="SMART" id="SM00382">
    <property type="entry name" value="AAA"/>
    <property type="match status" value="1"/>
</dbReference>
<dbReference type="GO" id="GO:0005524">
    <property type="term" value="F:ATP binding"/>
    <property type="evidence" value="ECO:0007669"/>
    <property type="project" value="UniProtKB-KW"/>
</dbReference>
<comment type="similarity">
    <text evidence="4">Belongs to the ABC transporter superfamily. Macrolide exporter (TC 3.A.1.122) family.</text>
</comment>
<dbReference type="InterPro" id="IPR017871">
    <property type="entry name" value="ABC_transporter-like_CS"/>
</dbReference>
<gene>
    <name evidence="7" type="ORF">PPSIR1_06873</name>
</gene>
<feature type="region of interest" description="Disordered" evidence="5">
    <location>
        <begin position="227"/>
        <end position="263"/>
    </location>
</feature>
<evidence type="ECO:0000313" key="7">
    <source>
        <dbReference type="EMBL" id="EDM78945.1"/>
    </source>
</evidence>
<dbReference type="FunFam" id="3.40.50.300:FF:000032">
    <property type="entry name" value="Export ABC transporter ATP-binding protein"/>
    <property type="match status" value="1"/>
</dbReference>
<accession>A6G533</accession>
<keyword evidence="8" id="KW-1185">Reference proteome</keyword>
<dbReference type="STRING" id="391625.PPSIR1_06873"/>
<sequence>MIRLRGVRKSYTTGKVVNEVLRGVDVDIGEGEFVAIVGRSGSGKTTLLNILGALDSEYEGSVEVDGRQLDSLDDVGISDYRNRNIGFIFQSFYLMEHMSCLENVALPAVFARGSESMTREAALARGREVMEQVELADKCDALPNTLSGGQKQRVAIARALFNRPRLMICDEPTGNLDASTAHAILDLFRALNEDQGITLIIVTHDDMISKACKRVVRIHDGKVVEGAGEFATRERPELDPTEDGGDDTPAPTEAAAPSQEAQP</sequence>